<dbReference type="InterPro" id="IPR011519">
    <property type="entry name" value="UnbV_ASPIC"/>
</dbReference>
<dbReference type="Proteomes" id="UP000002221">
    <property type="component" value="Chromosome"/>
</dbReference>
<feature type="domain" description="ASPIC/UnbV" evidence="2">
    <location>
        <begin position="492"/>
        <end position="558"/>
    </location>
</feature>
<dbReference type="InterPro" id="IPR027039">
    <property type="entry name" value="Crtac1"/>
</dbReference>
<dbReference type="HOGENOM" id="CLU_017657_0_0_10"/>
<gene>
    <name evidence="3" type="ordered locus">Rmar_1747</name>
</gene>
<evidence type="ECO:0000313" key="4">
    <source>
        <dbReference type="Proteomes" id="UP000002221"/>
    </source>
</evidence>
<name>D0MJH3_RHOM4</name>
<dbReference type="SUPFAM" id="SSF69318">
    <property type="entry name" value="Integrin alpha N-terminal domain"/>
    <property type="match status" value="1"/>
</dbReference>
<dbReference type="EMBL" id="CP001807">
    <property type="protein sequence ID" value="ACY48631.1"/>
    <property type="molecule type" value="Genomic_DNA"/>
</dbReference>
<protein>
    <submittedName>
        <fullName evidence="3">ASPIC/UnbV domain protein</fullName>
    </submittedName>
</protein>
<sequence>MTGRGTALRWLLIGGLLAGCGAQPPETPEQPAEAGVLVFEDVTAEVGLGDFRHETGAFGQKWMPESLGGGGGFADLDGDGWTDIILVTGAHWPGHGPALPALTVYRNRGDGTFEPWTTQAGLDRYTAYGMGIAAADYDNDGDTDLFLTALGPNLLFQNDGRGRFREVGREAGLRGDTSWSTAAIFFDADRDGWLDLFYGNYVDWTPETDLFCTSDGVHKDYCTPRQYNGLSGRFFHNNGDGTFSDMTEATGFAGMPGKTLGVAELDFNRDGWPDLVVANDTQRDLLFVNNGDGTFTERGMVAGIAFDANGRARAGMGIDVGFFGPDATPVIAIGNFSSEMAGFYQYVGNGVFVDRAPQVGMGSPTLLTLTFGLFFFDPDLDGDLDLLLCNGHIMEDIASVQDGVTFRQRPQLFLNEGAERFREYPPVGVWAKPLLGRGAAYADYDRDGDVDVLLIENGGPVHLWRNRTDPGRPGAPHFVQLALRGVQSNRDALGTQLILYAGGRRLERRVHGGSSYLSQLEYIVTVGLGPHTQVDSLVVWWPSGLQQRFERLAADRRWLLIEGQSPQPDRPAVP</sequence>
<dbReference type="PANTHER" id="PTHR16026:SF0">
    <property type="entry name" value="CARTILAGE ACIDIC PROTEIN 1"/>
    <property type="match status" value="1"/>
</dbReference>
<evidence type="ECO:0000313" key="3">
    <source>
        <dbReference type="EMBL" id="ACY48631.1"/>
    </source>
</evidence>
<dbReference type="PROSITE" id="PS51257">
    <property type="entry name" value="PROKAR_LIPOPROTEIN"/>
    <property type="match status" value="1"/>
</dbReference>
<dbReference type="AlphaFoldDB" id="D0MJH3"/>
<proteinExistence type="predicted"/>
<dbReference type="Pfam" id="PF13517">
    <property type="entry name" value="FG-GAP_3"/>
    <property type="match status" value="2"/>
</dbReference>
<dbReference type="InterPro" id="IPR013517">
    <property type="entry name" value="FG-GAP"/>
</dbReference>
<organism evidence="3 4">
    <name type="scientific">Rhodothermus marinus (strain ATCC 43812 / DSM 4252 / R-10)</name>
    <name type="common">Rhodothermus obamensis</name>
    <dbReference type="NCBI Taxonomy" id="518766"/>
    <lineage>
        <taxon>Bacteria</taxon>
        <taxon>Pseudomonadati</taxon>
        <taxon>Rhodothermota</taxon>
        <taxon>Rhodothermia</taxon>
        <taxon>Rhodothermales</taxon>
        <taxon>Rhodothermaceae</taxon>
        <taxon>Rhodothermus</taxon>
    </lineage>
</organism>
<dbReference type="STRING" id="518766.Rmar_1747"/>
<keyword evidence="1" id="KW-0732">Signal</keyword>
<dbReference type="eggNOG" id="COG0457">
    <property type="taxonomic scope" value="Bacteria"/>
</dbReference>
<evidence type="ECO:0000256" key="1">
    <source>
        <dbReference type="ARBA" id="ARBA00022729"/>
    </source>
</evidence>
<dbReference type="OrthoDB" id="1488345at2"/>
<dbReference type="PANTHER" id="PTHR16026">
    <property type="entry name" value="CARTILAGE ACIDIC PROTEIN 1"/>
    <property type="match status" value="1"/>
</dbReference>
<dbReference type="KEGG" id="rmr:Rmar_1747"/>
<accession>D0MJH3</accession>
<keyword evidence="4" id="KW-1185">Reference proteome</keyword>
<dbReference type="InterPro" id="IPR028994">
    <property type="entry name" value="Integrin_alpha_N"/>
</dbReference>
<dbReference type="Pfam" id="PF07593">
    <property type="entry name" value="UnbV_ASPIC"/>
    <property type="match status" value="1"/>
</dbReference>
<dbReference type="Gene3D" id="2.130.10.130">
    <property type="entry name" value="Integrin alpha, N-terminal"/>
    <property type="match status" value="1"/>
</dbReference>
<evidence type="ECO:0000259" key="2">
    <source>
        <dbReference type="Pfam" id="PF07593"/>
    </source>
</evidence>
<reference evidence="3 4" key="1">
    <citation type="journal article" date="2009" name="Stand. Genomic Sci.">
        <title>Complete genome sequence of Rhodothermus marinus type strain (R-10).</title>
        <authorList>
            <person name="Nolan M."/>
            <person name="Tindall B.J."/>
            <person name="Pomrenke H."/>
            <person name="Lapidus A."/>
            <person name="Copeland A."/>
            <person name="Glavina Del Rio T."/>
            <person name="Lucas S."/>
            <person name="Chen F."/>
            <person name="Tice H."/>
            <person name="Cheng J.F."/>
            <person name="Saunders E."/>
            <person name="Han C."/>
            <person name="Bruce D."/>
            <person name="Goodwin L."/>
            <person name="Chain P."/>
            <person name="Pitluck S."/>
            <person name="Ovchinikova G."/>
            <person name="Pati A."/>
            <person name="Ivanova N."/>
            <person name="Mavromatis K."/>
            <person name="Chen A."/>
            <person name="Palaniappan K."/>
            <person name="Land M."/>
            <person name="Hauser L."/>
            <person name="Chang Y.J."/>
            <person name="Jeffries C.D."/>
            <person name="Brettin T."/>
            <person name="Goker M."/>
            <person name="Bristow J."/>
            <person name="Eisen J.A."/>
            <person name="Markowitz V."/>
            <person name="Hugenholtz P."/>
            <person name="Kyrpides N.C."/>
            <person name="Klenk H.P."/>
            <person name="Detter J.C."/>
        </authorList>
    </citation>
    <scope>NUCLEOTIDE SEQUENCE [LARGE SCALE GENOMIC DNA]</scope>
    <source>
        <strain evidence="4">ATCC 43812 / DSM 4252 / R-10</strain>
    </source>
</reference>